<keyword evidence="2" id="KW-1185">Reference proteome</keyword>
<dbReference type="PROSITE" id="PS51257">
    <property type="entry name" value="PROKAR_LIPOPROTEIN"/>
    <property type="match status" value="1"/>
</dbReference>
<reference evidence="1 2" key="1">
    <citation type="submission" date="2020-04" db="EMBL/GenBank/DDBJ databases">
        <title>Genome sequencing of novel species.</title>
        <authorList>
            <person name="Heo J."/>
            <person name="Kim S.-J."/>
            <person name="Kim J.-S."/>
            <person name="Hong S.-B."/>
            <person name="Kwon S.-W."/>
        </authorList>
    </citation>
    <scope>NUCLEOTIDE SEQUENCE [LARGE SCALE GENOMIC DNA]</scope>
    <source>
        <strain evidence="1 2">F39-2</strain>
    </source>
</reference>
<name>A0A7L5E4L9_9SPHI</name>
<accession>A0A7L5E4L9</accession>
<dbReference type="AlphaFoldDB" id="A0A7L5E4L9"/>
<organism evidence="1 2">
    <name type="scientific">Mucilaginibacter robiniae</name>
    <dbReference type="NCBI Taxonomy" id="2728022"/>
    <lineage>
        <taxon>Bacteria</taxon>
        <taxon>Pseudomonadati</taxon>
        <taxon>Bacteroidota</taxon>
        <taxon>Sphingobacteriia</taxon>
        <taxon>Sphingobacteriales</taxon>
        <taxon>Sphingobacteriaceae</taxon>
        <taxon>Mucilaginibacter</taxon>
    </lineage>
</organism>
<protein>
    <submittedName>
        <fullName evidence="1">FimB/Mfa2 family fimbrial subunit</fullName>
    </submittedName>
</protein>
<evidence type="ECO:0000313" key="2">
    <source>
        <dbReference type="Proteomes" id="UP000503278"/>
    </source>
</evidence>
<dbReference type="KEGG" id="mrob:HH214_07760"/>
<dbReference type="EMBL" id="CP051682">
    <property type="protein sequence ID" value="QJD95773.1"/>
    <property type="molecule type" value="Genomic_DNA"/>
</dbReference>
<proteinExistence type="predicted"/>
<dbReference type="RefSeq" id="WP_169606780.1">
    <property type="nucleotide sequence ID" value="NZ_CP051682.1"/>
</dbReference>
<dbReference type="Proteomes" id="UP000503278">
    <property type="component" value="Chromosome"/>
</dbReference>
<sequence length="323" mass="34869">MTRKLLTLSVAATMLLFSCKKEHSNPTDSSSNKTYQVSFNVSSELTQSTTPLISASSSQMHTLAAAKPIPVATAYLTALFYDANSKLLQRVDQTKASTTNYGTISVQLPVGTVYAFFIATDDNSYTLSTSTNNKQDAAKMPKGYPVISYDNSYFGPPTTSVFTKGQALNITAPSTQAISLSRAASRLTVVVDDVPPANTSYTYTQAPPNNALDLLSQTGEHTNIYSSVAQGLNPTAGQSGYTYEAIIWPGVGSTHSFSGYFPSLTPASINKTLFAATDTIKPNTRYRFEGYLTNLRPTTSVITTDTAWNPTINKTFSIKRNNN</sequence>
<evidence type="ECO:0000313" key="1">
    <source>
        <dbReference type="EMBL" id="QJD95773.1"/>
    </source>
</evidence>
<gene>
    <name evidence="1" type="ORF">HH214_07760</name>
</gene>